<keyword evidence="4" id="KW-0720">Serine protease</keyword>
<keyword evidence="8" id="KW-1185">Reference proteome</keyword>
<evidence type="ECO:0000259" key="6">
    <source>
        <dbReference type="PROSITE" id="PS50106"/>
    </source>
</evidence>
<dbReference type="InterPro" id="IPR051201">
    <property type="entry name" value="Chloro_Bact_Ser_Proteases"/>
</dbReference>
<keyword evidence="5" id="KW-0472">Membrane</keyword>
<dbReference type="Gene3D" id="2.40.10.10">
    <property type="entry name" value="Trypsin-like serine proteases"/>
    <property type="match status" value="2"/>
</dbReference>
<proteinExistence type="inferred from homology"/>
<dbReference type="Pfam" id="PF13365">
    <property type="entry name" value="Trypsin_2"/>
    <property type="match status" value="1"/>
</dbReference>
<dbReference type="Pfam" id="PF13180">
    <property type="entry name" value="PDZ_2"/>
    <property type="match status" value="1"/>
</dbReference>
<dbReference type="SMART" id="SM00228">
    <property type="entry name" value="PDZ"/>
    <property type="match status" value="1"/>
</dbReference>
<organism evidence="7 8">
    <name type="scientific">Paraliobacillus ryukyuensis</name>
    <dbReference type="NCBI Taxonomy" id="200904"/>
    <lineage>
        <taxon>Bacteria</taxon>
        <taxon>Bacillati</taxon>
        <taxon>Bacillota</taxon>
        <taxon>Bacilli</taxon>
        <taxon>Bacillales</taxon>
        <taxon>Bacillaceae</taxon>
        <taxon>Paraliobacillus</taxon>
    </lineage>
</organism>
<dbReference type="Proteomes" id="UP000252254">
    <property type="component" value="Unassembled WGS sequence"/>
</dbReference>
<dbReference type="PANTHER" id="PTHR43343:SF3">
    <property type="entry name" value="PROTEASE DO-LIKE 8, CHLOROPLASTIC"/>
    <property type="match status" value="1"/>
</dbReference>
<comment type="caution">
    <text evidence="7">The sequence shown here is derived from an EMBL/GenBank/DDBJ whole genome shotgun (WGS) entry which is preliminary data.</text>
</comment>
<dbReference type="InterPro" id="IPR036034">
    <property type="entry name" value="PDZ_sf"/>
</dbReference>
<dbReference type="GO" id="GO:0004252">
    <property type="term" value="F:serine-type endopeptidase activity"/>
    <property type="evidence" value="ECO:0007669"/>
    <property type="project" value="InterPro"/>
</dbReference>
<reference evidence="7 8" key="1">
    <citation type="submission" date="2018-06" db="EMBL/GenBank/DDBJ databases">
        <title>Genomic Encyclopedia of Type Strains, Phase IV (KMG-IV): sequencing the most valuable type-strain genomes for metagenomic binning, comparative biology and taxonomic classification.</title>
        <authorList>
            <person name="Goeker M."/>
        </authorList>
    </citation>
    <scope>NUCLEOTIDE SEQUENCE [LARGE SCALE GENOMIC DNA]</scope>
    <source>
        <strain evidence="7 8">DSM 15140</strain>
    </source>
</reference>
<accession>A0A366EDS8</accession>
<dbReference type="InterPro" id="IPR043504">
    <property type="entry name" value="Peptidase_S1_PA_chymotrypsin"/>
</dbReference>
<dbReference type="STRING" id="200904.GCA_900168775_00105"/>
<dbReference type="InterPro" id="IPR009003">
    <property type="entry name" value="Peptidase_S1_PA"/>
</dbReference>
<dbReference type="AlphaFoldDB" id="A0A366EDS8"/>
<dbReference type="EMBL" id="QNRI01000003">
    <property type="protein sequence ID" value="RBO99899.1"/>
    <property type="molecule type" value="Genomic_DNA"/>
</dbReference>
<dbReference type="SUPFAM" id="SSF50494">
    <property type="entry name" value="Trypsin-like serine proteases"/>
    <property type="match status" value="1"/>
</dbReference>
<dbReference type="Gene3D" id="2.30.42.10">
    <property type="match status" value="1"/>
</dbReference>
<dbReference type="PANTHER" id="PTHR43343">
    <property type="entry name" value="PEPTIDASE S12"/>
    <property type="match status" value="1"/>
</dbReference>
<name>A0A366EDS8_9BACI</name>
<gene>
    <name evidence="7" type="ORF">DES48_103226</name>
</gene>
<keyword evidence="5" id="KW-0812">Transmembrane</keyword>
<feature type="domain" description="PDZ" evidence="6">
    <location>
        <begin position="293"/>
        <end position="394"/>
    </location>
</feature>
<evidence type="ECO:0000256" key="1">
    <source>
        <dbReference type="ARBA" id="ARBA00010541"/>
    </source>
</evidence>
<evidence type="ECO:0000256" key="4">
    <source>
        <dbReference type="ARBA" id="ARBA00022825"/>
    </source>
</evidence>
<comment type="similarity">
    <text evidence="1">Belongs to the peptidase S1C family.</text>
</comment>
<keyword evidence="5" id="KW-1133">Transmembrane helix</keyword>
<evidence type="ECO:0000256" key="5">
    <source>
        <dbReference type="SAM" id="Phobius"/>
    </source>
</evidence>
<keyword evidence="3" id="KW-0378">Hydrolase</keyword>
<dbReference type="GO" id="GO:0006508">
    <property type="term" value="P:proteolysis"/>
    <property type="evidence" value="ECO:0007669"/>
    <property type="project" value="UniProtKB-KW"/>
</dbReference>
<evidence type="ECO:0000313" key="7">
    <source>
        <dbReference type="EMBL" id="RBO99899.1"/>
    </source>
</evidence>
<dbReference type="InterPro" id="IPR001478">
    <property type="entry name" value="PDZ"/>
</dbReference>
<dbReference type="PRINTS" id="PR00834">
    <property type="entry name" value="PROTEASES2C"/>
</dbReference>
<evidence type="ECO:0000313" key="8">
    <source>
        <dbReference type="Proteomes" id="UP000252254"/>
    </source>
</evidence>
<feature type="transmembrane region" description="Helical" evidence="5">
    <location>
        <begin position="21"/>
        <end position="45"/>
    </location>
</feature>
<dbReference type="InterPro" id="IPR001940">
    <property type="entry name" value="Peptidase_S1C"/>
</dbReference>
<keyword evidence="2 7" id="KW-0645">Protease</keyword>
<evidence type="ECO:0000256" key="3">
    <source>
        <dbReference type="ARBA" id="ARBA00022801"/>
    </source>
</evidence>
<protein>
    <submittedName>
        <fullName evidence="7">Serine protease Do</fullName>
    </submittedName>
</protein>
<dbReference type="FunFam" id="2.40.10.10:FF:000001">
    <property type="entry name" value="Periplasmic serine protease DegS"/>
    <property type="match status" value="1"/>
</dbReference>
<dbReference type="PROSITE" id="PS50106">
    <property type="entry name" value="PDZ"/>
    <property type="match status" value="1"/>
</dbReference>
<dbReference type="SUPFAM" id="SSF50156">
    <property type="entry name" value="PDZ domain-like"/>
    <property type="match status" value="1"/>
</dbReference>
<evidence type="ECO:0000256" key="2">
    <source>
        <dbReference type="ARBA" id="ARBA00022670"/>
    </source>
</evidence>
<sequence length="408" mass="43770">MSFDVQDENNRTKTTERHKRAWLVPTMLGIMLGAVVVAAILPSLIRNGILPYQIVLPEAAYQGNKAGDTNMSSLLQPISVDISTQLTDIIDDVAPAVVGVENVPATSIFSDETPNQSATGSGVIYKVNNEKAYIVTNHHVVDGAADIEVILADDRRLTATLLGSDLFMDLAVLEVEASNIDHVMTLGDSEQVKVGEPAIAIGNPLGLDLSGSVTQGIISGKQRAIPQDFNQDGRADWQAEVIQTDAAINPGNSGGALVNMQGQLIGINSMKIAQSAVEGIGFAIPIDVAMPVVDQLEKHGSVSRAFLGVEAYSLEDVAQAEWERSLHLPQEVTGGIYLQSVEPMSPASSAGLEVYDVITALDGKPIMNIIDLRKHLYQQKQPGDKMVLTLYRDGKKQEVTVELSEQQP</sequence>
<dbReference type="RefSeq" id="WP_245911328.1">
    <property type="nucleotide sequence ID" value="NZ_BAABQN010000004.1"/>
</dbReference>